<reference evidence="3 4" key="1">
    <citation type="submission" date="2018-09" db="EMBL/GenBank/DDBJ databases">
        <authorList>
            <person name="Zhu H."/>
        </authorList>
    </citation>
    <scope>NUCLEOTIDE SEQUENCE [LARGE SCALE GENOMIC DNA]</scope>
    <source>
        <strain evidence="3 4">K2R01-6</strain>
    </source>
</reference>
<evidence type="ECO:0000313" key="3">
    <source>
        <dbReference type="EMBL" id="RJF93261.1"/>
    </source>
</evidence>
<keyword evidence="1" id="KW-0812">Transmembrane</keyword>
<gene>
    <name evidence="3" type="ORF">D3876_02590</name>
</gene>
<keyword evidence="1" id="KW-1133">Transmembrane helix</keyword>
<evidence type="ECO:0000256" key="1">
    <source>
        <dbReference type="SAM" id="Phobius"/>
    </source>
</evidence>
<dbReference type="RefSeq" id="WP_119759539.1">
    <property type="nucleotide sequence ID" value="NZ_QYUM01000002.1"/>
</dbReference>
<accession>A0A418WPV5</accession>
<feature type="transmembrane region" description="Helical" evidence="1">
    <location>
        <begin position="60"/>
        <end position="78"/>
    </location>
</feature>
<keyword evidence="1" id="KW-0472">Membrane</keyword>
<protein>
    <submittedName>
        <fullName evidence="3">Uncharacterized protein</fullName>
    </submittedName>
</protein>
<proteinExistence type="predicted"/>
<name>A0A418WPV5_9SPHN</name>
<feature type="chain" id="PRO_5019278209" evidence="2">
    <location>
        <begin position="24"/>
        <end position="92"/>
    </location>
</feature>
<dbReference type="AlphaFoldDB" id="A0A418WPV5"/>
<keyword evidence="2" id="KW-0732">Signal</keyword>
<dbReference type="EMBL" id="QYUM01000002">
    <property type="protein sequence ID" value="RJF93261.1"/>
    <property type="molecule type" value="Genomic_DNA"/>
</dbReference>
<comment type="caution">
    <text evidence="3">The sequence shown here is derived from an EMBL/GenBank/DDBJ whole genome shotgun (WGS) entry which is preliminary data.</text>
</comment>
<evidence type="ECO:0000313" key="4">
    <source>
        <dbReference type="Proteomes" id="UP000286100"/>
    </source>
</evidence>
<evidence type="ECO:0000256" key="2">
    <source>
        <dbReference type="SAM" id="SignalP"/>
    </source>
</evidence>
<dbReference type="Proteomes" id="UP000286100">
    <property type="component" value="Unassembled WGS sequence"/>
</dbReference>
<sequence length="92" mass="9236">MVSKKIALLAAVPLLVSTFPALAQSPAAQRLSLANNTTVAKNVRSGAASDRRSAAAGGNVMGYVIGAIVAGAFIWGAIELISGDDDDQPASP</sequence>
<feature type="signal peptide" evidence="2">
    <location>
        <begin position="1"/>
        <end position="23"/>
    </location>
</feature>
<organism evidence="3 4">
    <name type="scientific">Sphingomonas cavernae</name>
    <dbReference type="NCBI Taxonomy" id="2320861"/>
    <lineage>
        <taxon>Bacteria</taxon>
        <taxon>Pseudomonadati</taxon>
        <taxon>Pseudomonadota</taxon>
        <taxon>Alphaproteobacteria</taxon>
        <taxon>Sphingomonadales</taxon>
        <taxon>Sphingomonadaceae</taxon>
        <taxon>Sphingomonas</taxon>
    </lineage>
</organism>
<keyword evidence="4" id="KW-1185">Reference proteome</keyword>